<dbReference type="GO" id="GO:0030170">
    <property type="term" value="F:pyridoxal phosphate binding"/>
    <property type="evidence" value="ECO:0007669"/>
    <property type="project" value="InterPro"/>
</dbReference>
<dbReference type="EMBL" id="CP144526">
    <property type="protein sequence ID" value="WWC71815.1"/>
    <property type="molecule type" value="Genomic_DNA"/>
</dbReference>
<reference evidence="12" key="1">
    <citation type="submission" date="2013-07" db="EMBL/GenBank/DDBJ databases">
        <authorList>
            <consortium name="The Broad Institute Genome Sequencing Platform"/>
            <person name="Cuomo C."/>
            <person name="Litvintseva A."/>
            <person name="Chen Y."/>
            <person name="Heitman J."/>
            <person name="Sun S."/>
            <person name="Springer D."/>
            <person name="Dromer F."/>
            <person name="Young S.K."/>
            <person name="Zeng Q."/>
            <person name="Gargeya S."/>
            <person name="Fitzgerald M."/>
            <person name="Abouelleil A."/>
            <person name="Alvarado L."/>
            <person name="Berlin A.M."/>
            <person name="Chapman S.B."/>
            <person name="Dewar J."/>
            <person name="Goldberg J."/>
            <person name="Griggs A."/>
            <person name="Gujja S."/>
            <person name="Hansen M."/>
            <person name="Howarth C."/>
            <person name="Imamovic A."/>
            <person name="Larimer J."/>
            <person name="McCowan C."/>
            <person name="Murphy C."/>
            <person name="Pearson M."/>
            <person name="Priest M."/>
            <person name="Roberts A."/>
            <person name="Saif S."/>
            <person name="Shea T."/>
            <person name="Sykes S."/>
            <person name="Wortman J."/>
            <person name="Nusbaum C."/>
            <person name="Birren B."/>
        </authorList>
    </citation>
    <scope>NUCLEOTIDE SEQUENCE</scope>
    <source>
        <strain evidence="12">CBS 10737</strain>
    </source>
</reference>
<dbReference type="Proteomes" id="UP000094020">
    <property type="component" value="Chromosome 8"/>
</dbReference>
<dbReference type="GO" id="GO:0004794">
    <property type="term" value="F:threonine deaminase activity"/>
    <property type="evidence" value="ECO:0007669"/>
    <property type="project" value="TreeGrafter"/>
</dbReference>
<dbReference type="GO" id="GO:0006565">
    <property type="term" value="P:L-serine catabolic process"/>
    <property type="evidence" value="ECO:0007669"/>
    <property type="project" value="TreeGrafter"/>
</dbReference>
<dbReference type="SUPFAM" id="SSF53686">
    <property type="entry name" value="Tryptophan synthase beta subunit-like PLP-dependent enzymes"/>
    <property type="match status" value="1"/>
</dbReference>
<comment type="subcellular location">
    <subcellularLocation>
        <location evidence="2">Cytoplasm</location>
    </subcellularLocation>
</comment>
<keyword evidence="6" id="KW-0312">Gluconeogenesis</keyword>
<dbReference type="GO" id="GO:0003941">
    <property type="term" value="F:L-serine ammonia-lyase activity"/>
    <property type="evidence" value="ECO:0007669"/>
    <property type="project" value="UniProtKB-EC"/>
</dbReference>
<dbReference type="Pfam" id="PF00291">
    <property type="entry name" value="PALP"/>
    <property type="match status" value="1"/>
</dbReference>
<evidence type="ECO:0000256" key="1">
    <source>
        <dbReference type="ARBA" id="ARBA00001933"/>
    </source>
</evidence>
<evidence type="ECO:0000259" key="11">
    <source>
        <dbReference type="Pfam" id="PF00291"/>
    </source>
</evidence>
<dbReference type="PANTHER" id="PTHR48078">
    <property type="entry name" value="THREONINE DEHYDRATASE, MITOCHONDRIAL-RELATED"/>
    <property type="match status" value="1"/>
</dbReference>
<dbReference type="InterPro" id="IPR000634">
    <property type="entry name" value="Ser/Thr_deHydtase_PyrdxlP-BS"/>
</dbReference>
<reference evidence="12" key="2">
    <citation type="submission" date="2024-02" db="EMBL/GenBank/DDBJ databases">
        <title>Comparative genomics of Cryptococcus and Kwoniella reveals pathogenesis evolution and contrasting modes of karyotype evolution via chromosome fusion or intercentromeric recombination.</title>
        <authorList>
            <person name="Coelho M.A."/>
            <person name="David-Palma M."/>
            <person name="Shea T."/>
            <person name="Bowers K."/>
            <person name="McGinley-Smith S."/>
            <person name="Mohammad A.W."/>
            <person name="Gnirke A."/>
            <person name="Yurkov A.M."/>
            <person name="Nowrousian M."/>
            <person name="Sun S."/>
            <person name="Cuomo C.A."/>
            <person name="Heitman J."/>
        </authorList>
    </citation>
    <scope>NUCLEOTIDE SEQUENCE</scope>
    <source>
        <strain evidence="12">CBS 10737</strain>
    </source>
</reference>
<dbReference type="InterPro" id="IPR001926">
    <property type="entry name" value="TrpB-like_PALP"/>
</dbReference>
<evidence type="ECO:0000256" key="9">
    <source>
        <dbReference type="ARBA" id="ARBA00023239"/>
    </source>
</evidence>
<proteinExistence type="inferred from homology"/>
<evidence type="ECO:0000256" key="10">
    <source>
        <dbReference type="ARBA" id="ARBA00049406"/>
    </source>
</evidence>
<dbReference type="Gene3D" id="3.40.50.1100">
    <property type="match status" value="2"/>
</dbReference>
<evidence type="ECO:0000256" key="8">
    <source>
        <dbReference type="ARBA" id="ARBA00022898"/>
    </source>
</evidence>
<organism evidence="12 13">
    <name type="scientific">Kwoniella pini CBS 10737</name>
    <dbReference type="NCBI Taxonomy" id="1296096"/>
    <lineage>
        <taxon>Eukaryota</taxon>
        <taxon>Fungi</taxon>
        <taxon>Dikarya</taxon>
        <taxon>Basidiomycota</taxon>
        <taxon>Agaricomycotina</taxon>
        <taxon>Tremellomycetes</taxon>
        <taxon>Tremellales</taxon>
        <taxon>Cryptococcaceae</taxon>
        <taxon>Kwoniella</taxon>
    </lineage>
</organism>
<dbReference type="RefSeq" id="XP_019010126.2">
    <property type="nucleotide sequence ID" value="XM_019156324.2"/>
</dbReference>
<keyword evidence="8" id="KW-0663">Pyridoxal phosphate</keyword>
<evidence type="ECO:0000256" key="5">
    <source>
        <dbReference type="ARBA" id="ARBA00012093"/>
    </source>
</evidence>
<evidence type="ECO:0000313" key="13">
    <source>
        <dbReference type="Proteomes" id="UP000094020"/>
    </source>
</evidence>
<name>A0AAJ8L9X9_9TREE</name>
<dbReference type="FunFam" id="3.40.50.1100:FF:000040">
    <property type="entry name" value="L-serine dehydratase, putative"/>
    <property type="match status" value="1"/>
</dbReference>
<dbReference type="EC" id="4.3.1.17" evidence="5"/>
<comment type="cofactor">
    <cofactor evidence="1">
        <name>pyridoxal 5'-phosphate</name>
        <dbReference type="ChEBI" id="CHEBI:597326"/>
    </cofactor>
</comment>
<accession>A0AAJ8L9X9</accession>
<feature type="domain" description="Tryptophan synthase beta chain-like PALP" evidence="11">
    <location>
        <begin position="34"/>
        <end position="332"/>
    </location>
</feature>
<dbReference type="KEGG" id="kpin:30172963"/>
<dbReference type="InterPro" id="IPR036052">
    <property type="entry name" value="TrpB-like_PALP_sf"/>
</dbReference>
<evidence type="ECO:0000256" key="4">
    <source>
        <dbReference type="ARBA" id="ARBA00010869"/>
    </source>
</evidence>
<evidence type="ECO:0000313" key="12">
    <source>
        <dbReference type="EMBL" id="WWC71815.1"/>
    </source>
</evidence>
<evidence type="ECO:0000256" key="7">
    <source>
        <dbReference type="ARBA" id="ARBA00022490"/>
    </source>
</evidence>
<evidence type="ECO:0000256" key="2">
    <source>
        <dbReference type="ARBA" id="ARBA00004496"/>
    </source>
</evidence>
<dbReference type="GO" id="GO:0005737">
    <property type="term" value="C:cytoplasm"/>
    <property type="evidence" value="ECO:0007669"/>
    <property type="project" value="UniProtKB-SubCell"/>
</dbReference>
<sequence>MTVMPLTPPAEPLLELELTKGFIPKQTYPCPWIETPLIESAPLSKLAGCRIFLKMENFQPSGSFKSRGIGNLVRCAVERSSSTEPLHFYASSGGNAGLGCVTAATTLKQKSTVVVPTITKQAMIDRIISAGATQVIKYGNTIADADEYLRNSLLPDDSQGVYVPPFDHPDIWNGAESIMHEVHNELNTLPDGIICSVGGGGLLIGICQGLDRLSGTTSRTQVIGVETLGCESFSQAIIAKEVVTLPGITSIATSLGCTRIAARALEYGLRENVHSALVSDKEAVDACIRFAEDHKILVEPACGATLALVYSGRLGQIMNLKPNDKIVLVVCGGSNISIDMMYKWKKEYNL</sequence>
<dbReference type="GO" id="GO:0009097">
    <property type="term" value="P:isoleucine biosynthetic process"/>
    <property type="evidence" value="ECO:0007669"/>
    <property type="project" value="TreeGrafter"/>
</dbReference>
<dbReference type="GO" id="GO:0006094">
    <property type="term" value="P:gluconeogenesis"/>
    <property type="evidence" value="ECO:0007669"/>
    <property type="project" value="UniProtKB-KW"/>
</dbReference>
<keyword evidence="7" id="KW-0963">Cytoplasm</keyword>
<dbReference type="PANTHER" id="PTHR48078:SF2">
    <property type="entry name" value="CATABOLIC L-SERINE_THREONINE DEHYDRATASE"/>
    <property type="match status" value="1"/>
</dbReference>
<protein>
    <recommendedName>
        <fullName evidence="5">L-serine ammonia-lyase</fullName>
        <ecNumber evidence="5">4.3.1.17</ecNumber>
    </recommendedName>
</protein>
<comment type="catalytic activity">
    <reaction evidence="10">
        <text>L-serine = pyruvate + NH4(+)</text>
        <dbReference type="Rhea" id="RHEA:19169"/>
        <dbReference type="ChEBI" id="CHEBI:15361"/>
        <dbReference type="ChEBI" id="CHEBI:28938"/>
        <dbReference type="ChEBI" id="CHEBI:33384"/>
        <dbReference type="EC" id="4.3.1.17"/>
    </reaction>
</comment>
<dbReference type="AlphaFoldDB" id="A0AAJ8L9X9"/>
<dbReference type="GO" id="GO:0006567">
    <property type="term" value="P:L-threonine catabolic process"/>
    <property type="evidence" value="ECO:0007669"/>
    <property type="project" value="TreeGrafter"/>
</dbReference>
<dbReference type="InterPro" id="IPR050147">
    <property type="entry name" value="Ser/Thr_Dehydratase"/>
</dbReference>
<comment type="pathway">
    <text evidence="3">Carbohydrate biosynthesis; gluconeogenesis.</text>
</comment>
<keyword evidence="13" id="KW-1185">Reference proteome</keyword>
<gene>
    <name evidence="12" type="ORF">I206_105774</name>
</gene>
<dbReference type="PROSITE" id="PS00165">
    <property type="entry name" value="DEHYDRATASE_SER_THR"/>
    <property type="match status" value="1"/>
</dbReference>
<keyword evidence="9" id="KW-0456">Lyase</keyword>
<dbReference type="GeneID" id="30172963"/>
<comment type="similarity">
    <text evidence="4">Belongs to the serine/threonine dehydratase family.</text>
</comment>
<evidence type="ECO:0000256" key="6">
    <source>
        <dbReference type="ARBA" id="ARBA00022432"/>
    </source>
</evidence>
<evidence type="ECO:0000256" key="3">
    <source>
        <dbReference type="ARBA" id="ARBA00004742"/>
    </source>
</evidence>